<dbReference type="InterPro" id="IPR014721">
    <property type="entry name" value="Ribsml_uS5_D2-typ_fold_subgr"/>
</dbReference>
<dbReference type="PANTHER" id="PTHR10073">
    <property type="entry name" value="DNA MISMATCH REPAIR PROTEIN MLH, PMS, MUTL"/>
    <property type="match status" value="1"/>
</dbReference>
<dbReference type="InterPro" id="IPR013507">
    <property type="entry name" value="DNA_mismatch_S5_2-like"/>
</dbReference>
<dbReference type="GO" id="GO:0006298">
    <property type="term" value="P:mismatch repair"/>
    <property type="evidence" value="ECO:0007669"/>
    <property type="project" value="InterPro"/>
</dbReference>
<dbReference type="InterPro" id="IPR042120">
    <property type="entry name" value="MutL_C_dimsub"/>
</dbReference>
<proteinExistence type="inferred from homology"/>
<evidence type="ECO:0000256" key="4">
    <source>
        <dbReference type="ARBA" id="ARBA00023204"/>
    </source>
</evidence>
<dbReference type="SUPFAM" id="SSF55874">
    <property type="entry name" value="ATPase domain of HSP90 chaperone/DNA topoisomerase II/histidine kinase"/>
    <property type="match status" value="1"/>
</dbReference>
<dbReference type="Pfam" id="PF13589">
    <property type="entry name" value="HATPase_c_3"/>
    <property type="match status" value="1"/>
</dbReference>
<dbReference type="GO" id="GO:0140664">
    <property type="term" value="F:ATP-dependent DNA damage sensor activity"/>
    <property type="evidence" value="ECO:0007669"/>
    <property type="project" value="InterPro"/>
</dbReference>
<dbReference type="SUPFAM" id="SSF118116">
    <property type="entry name" value="DNA mismatch repair protein MutL"/>
    <property type="match status" value="1"/>
</dbReference>
<gene>
    <name evidence="6" type="primary">mutL</name>
    <name evidence="6" type="ORF">EVB02_01840</name>
</gene>
<dbReference type="PROSITE" id="PS00058">
    <property type="entry name" value="DNA_MISMATCH_REPAIR_1"/>
    <property type="match status" value="1"/>
</dbReference>
<dbReference type="Gene3D" id="3.30.1370.100">
    <property type="entry name" value="MutL, C-terminal domain, regulatory subdomain"/>
    <property type="match status" value="1"/>
</dbReference>
<dbReference type="InterPro" id="IPR014762">
    <property type="entry name" value="DNA_mismatch_repair_CS"/>
</dbReference>
<evidence type="ECO:0000259" key="5">
    <source>
        <dbReference type="SMART" id="SM01340"/>
    </source>
</evidence>
<reference evidence="6 7" key="1">
    <citation type="submission" date="2019-02" db="EMBL/GenBank/DDBJ databases">
        <title>Prokaryotic population dynamics and viral predation in marine succession experiment using metagenomics: the confinement effect.</title>
        <authorList>
            <person name="Haro-Moreno J.M."/>
            <person name="Rodriguez-Valera F."/>
            <person name="Lopez-Perez M."/>
        </authorList>
    </citation>
    <scope>NUCLEOTIDE SEQUENCE [LARGE SCALE GENOMIC DNA]</scope>
    <source>
        <strain evidence="6">MED-G169</strain>
    </source>
</reference>
<dbReference type="CDD" id="cd16926">
    <property type="entry name" value="HATPase_MutL-MLH-PMS-like"/>
    <property type="match status" value="1"/>
</dbReference>
<protein>
    <recommendedName>
        <fullName evidence="2">DNA mismatch repair protein MutL</fullName>
    </recommendedName>
</protein>
<dbReference type="FunFam" id="3.30.565.10:FF:000003">
    <property type="entry name" value="DNA mismatch repair endonuclease MutL"/>
    <property type="match status" value="1"/>
</dbReference>
<dbReference type="Gene3D" id="3.30.230.10">
    <property type="match status" value="1"/>
</dbReference>
<keyword evidence="6" id="KW-0255">Endonuclease</keyword>
<dbReference type="Gene3D" id="3.30.1540.20">
    <property type="entry name" value="MutL, C-terminal domain, dimerisation subdomain"/>
    <property type="match status" value="1"/>
</dbReference>
<dbReference type="Pfam" id="PF08676">
    <property type="entry name" value="MutL_C"/>
    <property type="match status" value="1"/>
</dbReference>
<dbReference type="GO" id="GO:0032300">
    <property type="term" value="C:mismatch repair complex"/>
    <property type="evidence" value="ECO:0007669"/>
    <property type="project" value="InterPro"/>
</dbReference>
<dbReference type="EMBL" id="SHBO01000015">
    <property type="protein sequence ID" value="RZO07147.1"/>
    <property type="molecule type" value="Genomic_DNA"/>
</dbReference>
<feature type="domain" description="DNA mismatch repair protein S5" evidence="5">
    <location>
        <begin position="212"/>
        <end position="330"/>
    </location>
</feature>
<organism evidence="6 7">
    <name type="scientific">SAR92 clade bacterium</name>
    <dbReference type="NCBI Taxonomy" id="2315479"/>
    <lineage>
        <taxon>Bacteria</taxon>
        <taxon>Pseudomonadati</taxon>
        <taxon>Pseudomonadota</taxon>
        <taxon>Gammaproteobacteria</taxon>
        <taxon>Cellvibrionales</taxon>
        <taxon>Porticoccaceae</taxon>
        <taxon>SAR92 clade</taxon>
    </lineage>
</organism>
<dbReference type="SUPFAM" id="SSF54211">
    <property type="entry name" value="Ribosomal protein S5 domain 2-like"/>
    <property type="match status" value="1"/>
</dbReference>
<evidence type="ECO:0000256" key="1">
    <source>
        <dbReference type="ARBA" id="ARBA00006082"/>
    </source>
</evidence>
<dbReference type="InterPro" id="IPR020568">
    <property type="entry name" value="Ribosomal_Su5_D2-typ_SF"/>
</dbReference>
<keyword evidence="4" id="KW-0234">DNA repair</keyword>
<dbReference type="GO" id="GO:0004519">
    <property type="term" value="F:endonuclease activity"/>
    <property type="evidence" value="ECO:0007669"/>
    <property type="project" value="UniProtKB-KW"/>
</dbReference>
<dbReference type="InterPro" id="IPR037198">
    <property type="entry name" value="MutL_C_sf"/>
</dbReference>
<dbReference type="CDD" id="cd03482">
    <property type="entry name" value="MutL_Trans_MutL"/>
    <property type="match status" value="1"/>
</dbReference>
<dbReference type="SMART" id="SM01340">
    <property type="entry name" value="DNA_mis_repair"/>
    <property type="match status" value="1"/>
</dbReference>
<dbReference type="GO" id="GO:0030983">
    <property type="term" value="F:mismatched DNA binding"/>
    <property type="evidence" value="ECO:0007669"/>
    <property type="project" value="InterPro"/>
</dbReference>
<keyword evidence="6" id="KW-0378">Hydrolase</keyword>
<evidence type="ECO:0000313" key="6">
    <source>
        <dbReference type="EMBL" id="RZO07147.1"/>
    </source>
</evidence>
<comment type="similarity">
    <text evidence="1">Belongs to the DNA mismatch repair MutL/HexB family.</text>
</comment>
<keyword evidence="3" id="KW-0227">DNA damage</keyword>
<evidence type="ECO:0000256" key="2">
    <source>
        <dbReference type="ARBA" id="ARBA00021975"/>
    </source>
</evidence>
<dbReference type="HAMAP" id="MF_00149">
    <property type="entry name" value="DNA_mis_repair"/>
    <property type="match status" value="1"/>
</dbReference>
<sequence>MKSIKVLHDNLVNQIAAGEVIERPASVVKELCENSIDSGADAIEVDIESGGIKTIKVRDNGSGISKSDLSLAIQRHATSKIDGFNDLNALHTLGFRGEALASIASVSRLKMVSALDQNNAYSLTPSEKGLPPEIMPAAHPTGTSVIVHDLFYNTPARRKFLKSESTEFKKIEECVKFLALVNMDVGFTLSHNKKQKYSLNKAENQIEKEQRVAALCGRPFMEQAIYIQSENVGYFLSGWLGLPSFSRSQSDLQYIFINGRPVKDKIISHAVRRAYSDLMYHGRQPCFVLHLKIPAEQLDVNVHPTKQEVRFQDNNFVYRYVSAEIAGVLASNMKAKDRNLDSIYSGQAEKNHSVPNCPNISSTNFGIIKPELDIFNQGSLDRQASAVEVSENQYAVGKDNYLGQAIAQIYGVFILAESDTGLVIVDMHAAHERVVYEKLKESYETNRLSSQSLLIPKTIELSISE</sequence>
<dbReference type="InterPro" id="IPR020667">
    <property type="entry name" value="DNA_mismatch_repair_MutL"/>
</dbReference>
<dbReference type="InterPro" id="IPR002099">
    <property type="entry name" value="MutL/Mlh/PMS"/>
</dbReference>
<dbReference type="Gene3D" id="3.30.565.10">
    <property type="entry name" value="Histidine kinase-like ATPase, C-terminal domain"/>
    <property type="match status" value="1"/>
</dbReference>
<name>A0A520LMH9_9GAMM</name>
<dbReference type="AlphaFoldDB" id="A0A520LMH9"/>
<feature type="non-terminal residue" evidence="6">
    <location>
        <position position="465"/>
    </location>
</feature>
<dbReference type="NCBIfam" id="TIGR00585">
    <property type="entry name" value="mutl"/>
    <property type="match status" value="1"/>
</dbReference>
<evidence type="ECO:0000313" key="7">
    <source>
        <dbReference type="Proteomes" id="UP000318148"/>
    </source>
</evidence>
<dbReference type="InterPro" id="IPR014790">
    <property type="entry name" value="MutL_C"/>
</dbReference>
<dbReference type="PANTHER" id="PTHR10073:SF12">
    <property type="entry name" value="DNA MISMATCH REPAIR PROTEIN MLH1"/>
    <property type="match status" value="1"/>
</dbReference>
<keyword evidence="6" id="KW-0540">Nuclease</keyword>
<dbReference type="Proteomes" id="UP000318148">
    <property type="component" value="Unassembled WGS sequence"/>
</dbReference>
<evidence type="ECO:0000256" key="3">
    <source>
        <dbReference type="ARBA" id="ARBA00022763"/>
    </source>
</evidence>
<comment type="caution">
    <text evidence="6">The sequence shown here is derived from an EMBL/GenBank/DDBJ whole genome shotgun (WGS) entry which is preliminary data.</text>
</comment>
<dbReference type="GO" id="GO:0016887">
    <property type="term" value="F:ATP hydrolysis activity"/>
    <property type="evidence" value="ECO:0007669"/>
    <property type="project" value="InterPro"/>
</dbReference>
<dbReference type="InterPro" id="IPR042121">
    <property type="entry name" value="MutL_C_regsub"/>
</dbReference>
<dbReference type="InterPro" id="IPR036890">
    <property type="entry name" value="HATPase_C_sf"/>
</dbReference>
<dbReference type="GO" id="GO:0005524">
    <property type="term" value="F:ATP binding"/>
    <property type="evidence" value="ECO:0007669"/>
    <property type="project" value="InterPro"/>
</dbReference>
<accession>A0A520LMH9</accession>
<dbReference type="InterPro" id="IPR038973">
    <property type="entry name" value="MutL/Mlh/Pms-like"/>
</dbReference>
<dbReference type="Pfam" id="PF01119">
    <property type="entry name" value="DNA_mis_repair"/>
    <property type="match status" value="1"/>
</dbReference>